<evidence type="ECO:0000313" key="1">
    <source>
        <dbReference type="EMBL" id="ETW17376.1"/>
    </source>
</evidence>
<dbReference type="OrthoDB" id="390568at2759"/>
<dbReference type="AlphaFoldDB" id="A0A024V3G6"/>
<organism evidence="1 2">
    <name type="scientific">Plasmodium falciparum Vietnam Oak-Knoll</name>
    <name type="common">FVO</name>
    <dbReference type="NCBI Taxonomy" id="1036723"/>
    <lineage>
        <taxon>Eukaryota</taxon>
        <taxon>Sar</taxon>
        <taxon>Alveolata</taxon>
        <taxon>Apicomplexa</taxon>
        <taxon>Aconoidasida</taxon>
        <taxon>Haemosporida</taxon>
        <taxon>Plasmodiidae</taxon>
        <taxon>Plasmodium</taxon>
        <taxon>Plasmodium (Laverania)</taxon>
    </lineage>
</organism>
<reference evidence="1 2" key="2">
    <citation type="submission" date="2013-02" db="EMBL/GenBank/DDBJ databases">
        <title>The Genome Sequence of Plasmodium falciparum Vietnam Oak-Knoll (FVO).</title>
        <authorList>
            <consortium name="The Broad Institute Genome Sequencing Platform"/>
            <consortium name="The Broad Institute Genome Sequencing Center for Infectious Disease"/>
            <person name="Neafsey D."/>
            <person name="Cheeseman I."/>
            <person name="Volkman S."/>
            <person name="Adams J."/>
            <person name="Walker B."/>
            <person name="Young S.K."/>
            <person name="Zeng Q."/>
            <person name="Gargeya S."/>
            <person name="Fitzgerald M."/>
            <person name="Haas B."/>
            <person name="Abouelleil A."/>
            <person name="Alvarado L."/>
            <person name="Arachchi H.M."/>
            <person name="Berlin A.M."/>
            <person name="Chapman S.B."/>
            <person name="Dewar J."/>
            <person name="Goldberg J."/>
            <person name="Griggs A."/>
            <person name="Gujja S."/>
            <person name="Hansen M."/>
            <person name="Howarth C."/>
            <person name="Imamovic A."/>
            <person name="Larimer J."/>
            <person name="McCowan C."/>
            <person name="Murphy C."/>
            <person name="Neiman D."/>
            <person name="Pearson M."/>
            <person name="Priest M."/>
            <person name="Roberts A."/>
            <person name="Saif S."/>
            <person name="Shea T."/>
            <person name="Sisk P."/>
            <person name="Sykes S."/>
            <person name="Wortman J."/>
            <person name="Nusbaum C."/>
            <person name="Birren B."/>
        </authorList>
    </citation>
    <scope>NUCLEOTIDE SEQUENCE [LARGE SCALE GENOMIC DNA]</scope>
    <source>
        <strain evidence="2">Vietnam Oak-Knoll (FVO)</strain>
    </source>
</reference>
<accession>A0A024V3G6</accession>
<proteinExistence type="predicted"/>
<dbReference type="EMBL" id="KI925127">
    <property type="protein sequence ID" value="ETW17376.1"/>
    <property type="molecule type" value="Genomic_DNA"/>
</dbReference>
<dbReference type="Proteomes" id="UP000030690">
    <property type="component" value="Unassembled WGS sequence"/>
</dbReference>
<gene>
    <name evidence="1" type="ORF">PFFVO_03715</name>
</gene>
<name>A0A024V3G6_PLAFA</name>
<reference evidence="1 2" key="1">
    <citation type="submission" date="2013-02" db="EMBL/GenBank/DDBJ databases">
        <title>The Genome Annotation of Plasmodium falciparum Vietnam Oak-Knoll (FVO).</title>
        <authorList>
            <consortium name="The Broad Institute Genome Sequencing Platform"/>
            <consortium name="The Broad Institute Genome Sequencing Center for Infectious Disease"/>
            <person name="Neafsey D."/>
            <person name="Hoffman S."/>
            <person name="Volkman S."/>
            <person name="Rosenthal P."/>
            <person name="Walker B."/>
            <person name="Young S.K."/>
            <person name="Zeng Q."/>
            <person name="Gargeya S."/>
            <person name="Fitzgerald M."/>
            <person name="Haas B."/>
            <person name="Abouelleil A."/>
            <person name="Allen A.W."/>
            <person name="Alvarado L."/>
            <person name="Arachchi H.M."/>
            <person name="Berlin A.M."/>
            <person name="Chapman S.B."/>
            <person name="Gainer-Dewar J."/>
            <person name="Goldberg J."/>
            <person name="Griggs A."/>
            <person name="Gujja S."/>
            <person name="Hansen M."/>
            <person name="Howarth C."/>
            <person name="Imamovic A."/>
            <person name="Ireland A."/>
            <person name="Larimer J."/>
            <person name="McCowan C."/>
            <person name="Murphy C."/>
            <person name="Pearson M."/>
            <person name="Poon T.W."/>
            <person name="Priest M."/>
            <person name="Roberts A."/>
            <person name="Saif S."/>
            <person name="Shea T."/>
            <person name="Sisk P."/>
            <person name="Sykes S."/>
            <person name="Wortman J."/>
            <person name="Nusbaum C."/>
            <person name="Birren B."/>
        </authorList>
    </citation>
    <scope>NUCLEOTIDE SEQUENCE [LARGE SCALE GENOMIC DNA]</scope>
    <source>
        <strain evidence="2">Vietnam Oak-Knoll (FVO)</strain>
    </source>
</reference>
<protein>
    <submittedName>
        <fullName evidence="1">Uncharacterized protein</fullName>
    </submittedName>
</protein>
<sequence length="79" mass="9515">MESKHFYGDHMTHEKVRELLDSSNVTYEETPSFFNGNIIYSQKPTKKDNLKYRIEYLKDGTAIYYKRRLGDFKNIFCCF</sequence>
<evidence type="ECO:0000313" key="2">
    <source>
        <dbReference type="Proteomes" id="UP000030690"/>
    </source>
</evidence>